<dbReference type="PRINTS" id="PR00544">
    <property type="entry name" value="PROGESTRONER"/>
</dbReference>
<dbReference type="InterPro" id="IPR013088">
    <property type="entry name" value="Znf_NHR/GATA"/>
</dbReference>
<sequence>MEMDSETPGDLVASMKEFSSTSFYTSSMHWKPGQLSFSCSLCPSSSPLPNLKKKRCKERETWLVIRGGGGIRENRQSRRTPSAAAFPKFCREQTLAARGQQRAWVPDAGRQQEERPLPEGRAELNALRESLRHKPTPSSWALGCRAGGFPPPREAEQVPAPKPPSEFGAEAAQRPSRRTLGPRLAAQVCGPPPSRNFRGVPGKMKTKGVTREPSAASTSSTQDGSVLLVPSHPSDRDPFAGRERVEAIDLTLDGLLYARSSEDEEEEEEEEEEKEDQEEEENACLKEHGQLPASSLVQESSGLPSGKDALDRVLDTFLTSDSSHSDSTSAAWSSFFGSEIPELTAGLPSRRSLDGKEEGAPADAASLPPPPLSPTATASPSLWKAAKDAEGAPFKSPRGRLPASTASTLPKGAQQPPGSAEGELVPGASRAVAAASSSSSPSCKLPPTSAAGRSPLAAPSSCSDFFNVPILPLNPAYLAARTRQLLDVEESQDWSPFCGHPNAASSPAPGTLQDFANFVYPPRDGHPPQAPPPPPPPLYFLGSGGDFQPSFKIKEESLAAAVAKNRSDGGAHLGTLPAATAPCPDYAPPIGAASLPKSSTSGQEVAAAPPSSTLECVLYKAEVAAATGGALPGSYGLAPYKASASSIAQREALSLPSTSGAPPQALYQPLAFQGQQPFYSPYLGYLRSDAEAGQSPQYGFEPLPQKICLICGDEASGCHYGVLTCGSCKVFFKRAMEGQHNYLCAGRNDCIVDKIRRKNCPACRLRKCCQAGMILGGRKFKKFNKVKMLRALDVVALQQPAALPNESQTLVQRLSFSPSQDIQFIPPLITVLQSIEPEVVYAGYDNTKPETPSALLTSLNYLCERQLLCVVKWSKSLPGFRNLHIDDQITLIQYSWMSLMAFGLGWRSYKHVSGQMLYFAPDLILNEERMKESSFYSVCLTMWQIPQEFVKLQVSSEEFLCMKALVLLNTIPLEGLRSQNQFDDMRSSYIRELVKAIGLRQKGVVASSQRFYQLTKLMDAMHDLVKQLHLYCLNTFLQSRTLSVEFPEMMSEVIAAQLPKILAGMVKPLLFHKK</sequence>
<keyword evidence="9 14" id="KW-0238">DNA-binding</keyword>
<dbReference type="InterPro" id="IPR000536">
    <property type="entry name" value="Nucl_hrmn_rcpt_lig-bd"/>
</dbReference>
<evidence type="ECO:0000256" key="4">
    <source>
        <dbReference type="ARBA" id="ARBA00022723"/>
    </source>
</evidence>
<gene>
    <name evidence="18" type="ORF">NXF25_010839</name>
</gene>
<dbReference type="PRINTS" id="PR00398">
    <property type="entry name" value="STRDHORMONER"/>
</dbReference>
<name>A0AAW1BLN0_CROAD</name>
<keyword evidence="2" id="KW-0597">Phosphoprotein</keyword>
<keyword evidence="19" id="KW-1185">Reference proteome</keyword>
<accession>A0AAW1BLN0</accession>
<dbReference type="CDD" id="cd07074">
    <property type="entry name" value="NR_LBD_PR"/>
    <property type="match status" value="1"/>
</dbReference>
<evidence type="ECO:0000256" key="10">
    <source>
        <dbReference type="ARBA" id="ARBA00023163"/>
    </source>
</evidence>
<feature type="compositionally biased region" description="Basic and acidic residues" evidence="15">
    <location>
        <begin position="110"/>
        <end position="119"/>
    </location>
</feature>
<dbReference type="Gene3D" id="1.10.565.10">
    <property type="entry name" value="Retinoid X Receptor"/>
    <property type="match status" value="1"/>
</dbReference>
<dbReference type="GO" id="GO:0008270">
    <property type="term" value="F:zinc ion binding"/>
    <property type="evidence" value="ECO:0007669"/>
    <property type="project" value="UniProtKB-UniRule"/>
</dbReference>
<dbReference type="AlphaFoldDB" id="A0AAW1BLN0"/>
<feature type="region of interest" description="Disordered" evidence="15">
    <location>
        <begin position="98"/>
        <end position="119"/>
    </location>
</feature>
<keyword evidence="14" id="KW-0963">Cytoplasm</keyword>
<evidence type="ECO:0000313" key="19">
    <source>
        <dbReference type="Proteomes" id="UP001474421"/>
    </source>
</evidence>
<dbReference type="PANTHER" id="PTHR48092">
    <property type="entry name" value="KNIRPS-RELATED PROTEIN-RELATED"/>
    <property type="match status" value="1"/>
</dbReference>
<dbReference type="SUPFAM" id="SSF57716">
    <property type="entry name" value="Glucocorticoid receptor-like (DNA-binding domain)"/>
    <property type="match status" value="1"/>
</dbReference>
<keyword evidence="3 14" id="KW-0754">Steroid-binding</keyword>
<dbReference type="InterPro" id="IPR001628">
    <property type="entry name" value="Znf_hrmn_rcpt"/>
</dbReference>
<feature type="compositionally biased region" description="Acidic residues" evidence="15">
    <location>
        <begin position="262"/>
        <end position="282"/>
    </location>
</feature>
<dbReference type="GO" id="GO:0043565">
    <property type="term" value="F:sequence-specific DNA binding"/>
    <property type="evidence" value="ECO:0007669"/>
    <property type="project" value="UniProtKB-UniRule"/>
</dbReference>
<dbReference type="Proteomes" id="UP001474421">
    <property type="component" value="Unassembled WGS sequence"/>
</dbReference>
<feature type="region of interest" description="Disordered" evidence="15">
    <location>
        <begin position="132"/>
        <end position="308"/>
    </location>
</feature>
<feature type="domain" description="Nuclear receptor" evidence="16">
    <location>
        <begin position="705"/>
        <end position="780"/>
    </location>
</feature>
<protein>
    <recommendedName>
        <fullName evidence="1 14">Progesterone receptor</fullName>
        <shortName evidence="14">PR</shortName>
    </recommendedName>
    <alternativeName>
        <fullName evidence="13 14">Nuclear receptor subfamily 3 group C member 3</fullName>
    </alternativeName>
</protein>
<comment type="domain">
    <text evidence="14">Composed of three domains: a modulating N-terminal domain, a DNA-binding domain and a C-terminal ligand-binding domain.</text>
</comment>
<dbReference type="PROSITE" id="PS00031">
    <property type="entry name" value="NUCLEAR_REC_DBD_1"/>
    <property type="match status" value="1"/>
</dbReference>
<comment type="similarity">
    <text evidence="14">Belongs to the nuclear hormone receptor family.</text>
</comment>
<dbReference type="GO" id="GO:0003707">
    <property type="term" value="F:nuclear steroid receptor activity"/>
    <property type="evidence" value="ECO:0007669"/>
    <property type="project" value="UniProtKB-UniRule"/>
</dbReference>
<dbReference type="Gene3D" id="3.30.50.10">
    <property type="entry name" value="Erythroid Transcription Factor GATA-1, subunit A"/>
    <property type="match status" value="1"/>
</dbReference>
<evidence type="ECO:0000256" key="11">
    <source>
        <dbReference type="ARBA" id="ARBA00023170"/>
    </source>
</evidence>
<evidence type="ECO:0000256" key="5">
    <source>
        <dbReference type="ARBA" id="ARBA00022771"/>
    </source>
</evidence>
<dbReference type="SUPFAM" id="SSF48508">
    <property type="entry name" value="Nuclear receptor ligand-binding domain"/>
    <property type="match status" value="1"/>
</dbReference>
<keyword evidence="10 14" id="KW-0804">Transcription</keyword>
<feature type="domain" description="NR LBD" evidence="17">
    <location>
        <begin position="820"/>
        <end position="1054"/>
    </location>
</feature>
<evidence type="ECO:0000313" key="18">
    <source>
        <dbReference type="EMBL" id="KAK9402483.1"/>
    </source>
</evidence>
<dbReference type="SMART" id="SM00399">
    <property type="entry name" value="ZnF_C4"/>
    <property type="match status" value="1"/>
</dbReference>
<dbReference type="InterPro" id="IPR000128">
    <property type="entry name" value="Progest_rcpt"/>
</dbReference>
<keyword evidence="12 14" id="KW-0539">Nucleus</keyword>
<dbReference type="Pfam" id="PF00104">
    <property type="entry name" value="Hormone_recep"/>
    <property type="match status" value="1"/>
</dbReference>
<dbReference type="EMBL" id="JAOTOJ010000004">
    <property type="protein sequence ID" value="KAK9402483.1"/>
    <property type="molecule type" value="Genomic_DNA"/>
</dbReference>
<proteinExistence type="inferred from homology"/>
<dbReference type="GO" id="GO:0005634">
    <property type="term" value="C:nucleus"/>
    <property type="evidence" value="ECO:0007669"/>
    <property type="project" value="UniProtKB-SubCell"/>
</dbReference>
<evidence type="ECO:0000256" key="14">
    <source>
        <dbReference type="RuleBase" id="RU368037"/>
    </source>
</evidence>
<evidence type="ECO:0000256" key="8">
    <source>
        <dbReference type="ARBA" id="ARBA00023121"/>
    </source>
</evidence>
<evidence type="ECO:0000256" key="3">
    <source>
        <dbReference type="ARBA" id="ARBA00022665"/>
    </source>
</evidence>
<keyword evidence="5 14" id="KW-0863">Zinc-finger</keyword>
<comment type="caution">
    <text evidence="18">The sequence shown here is derived from an EMBL/GenBank/DDBJ whole genome shotgun (WGS) entry which is preliminary data.</text>
</comment>
<dbReference type="PRINTS" id="PR00047">
    <property type="entry name" value="STROIDFINGER"/>
</dbReference>
<reference evidence="18 19" key="1">
    <citation type="journal article" date="2024" name="Proc. Natl. Acad. Sci. U.S.A.">
        <title>The genetic regulatory architecture and epigenomic basis for age-related changes in rattlesnake venom.</title>
        <authorList>
            <person name="Hogan M.P."/>
            <person name="Holding M.L."/>
            <person name="Nystrom G.S."/>
            <person name="Colston T.J."/>
            <person name="Bartlett D.A."/>
            <person name="Mason A.J."/>
            <person name="Ellsworth S.A."/>
            <person name="Rautsaw R.M."/>
            <person name="Lawrence K.C."/>
            <person name="Strickland J.L."/>
            <person name="He B."/>
            <person name="Fraser P."/>
            <person name="Margres M.J."/>
            <person name="Gilbert D.M."/>
            <person name="Gibbs H.L."/>
            <person name="Parkinson C.L."/>
            <person name="Rokyta D.R."/>
        </authorList>
    </citation>
    <scope>NUCLEOTIDE SEQUENCE [LARGE SCALE GENOMIC DNA]</scope>
    <source>
        <strain evidence="18">DRR0105</strain>
    </source>
</reference>
<comment type="function">
    <text evidence="14">Steroid hormone receptor involved in the regulation of eukaryotic gene expression which affects cellular proliferation and differentiation in target tissues.</text>
</comment>
<keyword evidence="8 14" id="KW-0446">Lipid-binding</keyword>
<dbReference type="FunFam" id="3.30.50.10:FF:000027">
    <property type="entry name" value="Progesterone receptor"/>
    <property type="match status" value="1"/>
</dbReference>
<dbReference type="PROSITE" id="PS51030">
    <property type="entry name" value="NUCLEAR_REC_DBD_2"/>
    <property type="match status" value="1"/>
</dbReference>
<evidence type="ECO:0000259" key="17">
    <source>
        <dbReference type="PROSITE" id="PS51843"/>
    </source>
</evidence>
<keyword evidence="4" id="KW-0479">Metal-binding</keyword>
<feature type="compositionally biased region" description="Low complexity" evidence="15">
    <location>
        <begin position="428"/>
        <end position="442"/>
    </location>
</feature>
<dbReference type="Pfam" id="PF02161">
    <property type="entry name" value="Prog_receptor"/>
    <property type="match status" value="1"/>
</dbReference>
<evidence type="ECO:0000256" key="13">
    <source>
        <dbReference type="ARBA" id="ARBA00031166"/>
    </source>
</evidence>
<evidence type="ECO:0000256" key="12">
    <source>
        <dbReference type="ARBA" id="ARBA00023242"/>
    </source>
</evidence>
<evidence type="ECO:0000259" key="16">
    <source>
        <dbReference type="PROSITE" id="PS51030"/>
    </source>
</evidence>
<dbReference type="GO" id="GO:0005737">
    <property type="term" value="C:cytoplasm"/>
    <property type="evidence" value="ECO:0007669"/>
    <property type="project" value="UniProtKB-SubCell"/>
</dbReference>
<evidence type="ECO:0000256" key="1">
    <source>
        <dbReference type="ARBA" id="ARBA00013488"/>
    </source>
</evidence>
<evidence type="ECO:0000256" key="15">
    <source>
        <dbReference type="SAM" id="MobiDB-lite"/>
    </source>
</evidence>
<dbReference type="SMART" id="SM00430">
    <property type="entry name" value="HOLI"/>
    <property type="match status" value="1"/>
</dbReference>
<dbReference type="Pfam" id="PF00105">
    <property type="entry name" value="zf-C4"/>
    <property type="match status" value="1"/>
</dbReference>
<dbReference type="GO" id="GO:0005496">
    <property type="term" value="F:steroid binding"/>
    <property type="evidence" value="ECO:0007669"/>
    <property type="project" value="UniProtKB-UniRule"/>
</dbReference>
<keyword evidence="7 14" id="KW-0805">Transcription regulation</keyword>
<feature type="compositionally biased region" description="Polar residues" evidence="15">
    <location>
        <begin position="215"/>
        <end position="224"/>
    </location>
</feature>
<comment type="subcellular location">
    <subcellularLocation>
        <location evidence="14">Nucleus</location>
    </subcellularLocation>
    <subcellularLocation>
        <location evidence="14">Cytoplasm</location>
    </subcellularLocation>
</comment>
<keyword evidence="6 14" id="KW-0862">Zinc</keyword>
<feature type="compositionally biased region" description="Polar residues" evidence="15">
    <location>
        <begin position="292"/>
        <end position="303"/>
    </location>
</feature>
<evidence type="ECO:0000256" key="7">
    <source>
        <dbReference type="ARBA" id="ARBA00023015"/>
    </source>
</evidence>
<evidence type="ECO:0000256" key="2">
    <source>
        <dbReference type="ARBA" id="ARBA00022553"/>
    </source>
</evidence>
<evidence type="ECO:0000256" key="6">
    <source>
        <dbReference type="ARBA" id="ARBA00022833"/>
    </source>
</evidence>
<evidence type="ECO:0000256" key="9">
    <source>
        <dbReference type="ARBA" id="ARBA00023125"/>
    </source>
</evidence>
<feature type="compositionally biased region" description="Basic and acidic residues" evidence="15">
    <location>
        <begin position="233"/>
        <end position="247"/>
    </location>
</feature>
<dbReference type="InterPro" id="IPR035500">
    <property type="entry name" value="NHR-like_dom_sf"/>
</dbReference>
<organism evidence="18 19">
    <name type="scientific">Crotalus adamanteus</name>
    <name type="common">Eastern diamondback rattlesnake</name>
    <dbReference type="NCBI Taxonomy" id="8729"/>
    <lineage>
        <taxon>Eukaryota</taxon>
        <taxon>Metazoa</taxon>
        <taxon>Chordata</taxon>
        <taxon>Craniata</taxon>
        <taxon>Vertebrata</taxon>
        <taxon>Euteleostomi</taxon>
        <taxon>Lepidosauria</taxon>
        <taxon>Squamata</taxon>
        <taxon>Bifurcata</taxon>
        <taxon>Unidentata</taxon>
        <taxon>Episquamata</taxon>
        <taxon>Toxicofera</taxon>
        <taxon>Serpentes</taxon>
        <taxon>Colubroidea</taxon>
        <taxon>Viperidae</taxon>
        <taxon>Crotalinae</taxon>
        <taxon>Crotalus</taxon>
    </lineage>
</organism>
<feature type="region of interest" description="Disordered" evidence="15">
    <location>
        <begin position="345"/>
        <end position="456"/>
    </location>
</feature>
<keyword evidence="11 14" id="KW-0675">Receptor</keyword>
<dbReference type="InterPro" id="IPR001723">
    <property type="entry name" value="Nuclear_hrmn_rcpt"/>
</dbReference>
<dbReference type="InterPro" id="IPR050200">
    <property type="entry name" value="Nuclear_hormone_rcpt_NR3"/>
</dbReference>
<dbReference type="FunFam" id="1.10.565.10:FF:000004">
    <property type="entry name" value="Androgen receptor variant"/>
    <property type="match status" value="1"/>
</dbReference>
<dbReference type="CDD" id="cd07172">
    <property type="entry name" value="NR_DBD_GR_PR"/>
    <property type="match status" value="1"/>
</dbReference>
<dbReference type="PROSITE" id="PS51843">
    <property type="entry name" value="NR_LBD"/>
    <property type="match status" value="1"/>
</dbReference>